<comment type="similarity">
    <text evidence="1">Belongs to the WXG100 family.</text>
</comment>
<keyword evidence="3" id="KW-1185">Reference proteome</keyword>
<dbReference type="SUPFAM" id="SSF140453">
    <property type="entry name" value="EsxAB dimer-like"/>
    <property type="match status" value="1"/>
</dbReference>
<dbReference type="Pfam" id="PF06013">
    <property type="entry name" value="WXG100"/>
    <property type="match status" value="1"/>
</dbReference>
<evidence type="ECO:0000313" key="2">
    <source>
        <dbReference type="EMBL" id="QDO87688.1"/>
    </source>
</evidence>
<gene>
    <name evidence="2" type="ORF">FNH13_04480</name>
</gene>
<dbReference type="RefSeq" id="WP_143782365.1">
    <property type="nucleotide sequence ID" value="NZ_CP041616.1"/>
</dbReference>
<sequence length="98" mass="10685">MSTTFAVDTARIAAASGDIQRISAQIEGDVRAMMARLNGLQDCWRGAAAGNFTSITQQWSATQEQVRASLQQISVALKTAGDDYDLVEQTNRMRFTAQ</sequence>
<dbReference type="Gene3D" id="1.10.287.1060">
    <property type="entry name" value="ESAT-6-like"/>
    <property type="match status" value="1"/>
</dbReference>
<dbReference type="InterPro" id="IPR010310">
    <property type="entry name" value="T7SS_ESAT-6-like"/>
</dbReference>
<dbReference type="AlphaFoldDB" id="A0A516G833"/>
<evidence type="ECO:0000256" key="1">
    <source>
        <dbReference type="RuleBase" id="RU362001"/>
    </source>
</evidence>
<dbReference type="EMBL" id="CP041616">
    <property type="protein sequence ID" value="QDO87688.1"/>
    <property type="molecule type" value="Genomic_DNA"/>
</dbReference>
<proteinExistence type="inferred from homology"/>
<protein>
    <recommendedName>
        <fullName evidence="1">ESAT-6-like protein</fullName>
    </recommendedName>
</protein>
<accession>A0A516G833</accession>
<reference evidence="2 3" key="1">
    <citation type="submission" date="2019-07" db="EMBL/GenBank/DDBJ databases">
        <title>complete genome sequencing of Ornithinimicrobium sp. H23M54.</title>
        <authorList>
            <person name="Bae J.-W."/>
            <person name="Lee S.-Y."/>
        </authorList>
    </citation>
    <scope>NUCLEOTIDE SEQUENCE [LARGE SCALE GENOMIC DNA]</scope>
    <source>
        <strain evidence="2 3">H23M54</strain>
    </source>
</reference>
<name>A0A516G833_9MICO</name>
<organism evidence="2 3">
    <name type="scientific">Ornithinimicrobium ciconiae</name>
    <dbReference type="NCBI Taxonomy" id="2594265"/>
    <lineage>
        <taxon>Bacteria</taxon>
        <taxon>Bacillati</taxon>
        <taxon>Actinomycetota</taxon>
        <taxon>Actinomycetes</taxon>
        <taxon>Micrococcales</taxon>
        <taxon>Ornithinimicrobiaceae</taxon>
        <taxon>Ornithinimicrobium</taxon>
    </lineage>
</organism>
<dbReference type="OrthoDB" id="4231069at2"/>
<evidence type="ECO:0000313" key="3">
    <source>
        <dbReference type="Proteomes" id="UP000315395"/>
    </source>
</evidence>
<dbReference type="Proteomes" id="UP000315395">
    <property type="component" value="Chromosome"/>
</dbReference>
<dbReference type="InterPro" id="IPR036689">
    <property type="entry name" value="ESAT-6-like_sf"/>
</dbReference>
<dbReference type="NCBIfam" id="TIGR03930">
    <property type="entry name" value="WXG100_ESAT6"/>
    <property type="match status" value="1"/>
</dbReference>
<dbReference type="KEGG" id="orz:FNH13_04480"/>